<keyword evidence="3" id="KW-1185">Reference proteome</keyword>
<dbReference type="InterPro" id="IPR008977">
    <property type="entry name" value="PHM/PNGase_F_dom_sf"/>
</dbReference>
<evidence type="ECO:0000313" key="3">
    <source>
        <dbReference type="Proteomes" id="UP000641646"/>
    </source>
</evidence>
<dbReference type="Gene3D" id="2.60.120.310">
    <property type="entry name" value="Copper type II, ascorbate-dependent monooxygenase, N-terminal domain"/>
    <property type="match status" value="1"/>
</dbReference>
<dbReference type="GO" id="GO:0005507">
    <property type="term" value="F:copper ion binding"/>
    <property type="evidence" value="ECO:0007669"/>
    <property type="project" value="InterPro"/>
</dbReference>
<keyword evidence="1" id="KW-1015">Disulfide bond</keyword>
<gene>
    <name evidence="2" type="ORF">H6G03_31630</name>
</gene>
<protein>
    <submittedName>
        <fullName evidence="2">Alkyl hydroperoxide reductase</fullName>
    </submittedName>
</protein>
<reference evidence="2" key="1">
    <citation type="journal article" date="2015" name="ISME J.">
        <title>Draft Genome Sequence of Streptomyces incarnatus NRRL8089, which Produces the Nucleoside Antibiotic Sinefungin.</title>
        <authorList>
            <person name="Oshima K."/>
            <person name="Hattori M."/>
            <person name="Shimizu H."/>
            <person name="Fukuda K."/>
            <person name="Nemoto M."/>
            <person name="Inagaki K."/>
            <person name="Tamura T."/>
        </authorList>
    </citation>
    <scope>NUCLEOTIDE SEQUENCE</scope>
    <source>
        <strain evidence="2">FACHB-1375</strain>
    </source>
</reference>
<feature type="non-terminal residue" evidence="2">
    <location>
        <position position="1"/>
    </location>
</feature>
<dbReference type="AlphaFoldDB" id="A0A926VKH3"/>
<dbReference type="RefSeq" id="WP_199315586.1">
    <property type="nucleotide sequence ID" value="NZ_JACJPW010000129.1"/>
</dbReference>
<dbReference type="InterPro" id="IPR036939">
    <property type="entry name" value="Cu2_ascorb_mOase_N_sf"/>
</dbReference>
<dbReference type="Proteomes" id="UP000641646">
    <property type="component" value="Unassembled WGS sequence"/>
</dbReference>
<organism evidence="2 3">
    <name type="scientific">Aerosakkonema funiforme FACHB-1375</name>
    <dbReference type="NCBI Taxonomy" id="2949571"/>
    <lineage>
        <taxon>Bacteria</taxon>
        <taxon>Bacillati</taxon>
        <taxon>Cyanobacteriota</taxon>
        <taxon>Cyanophyceae</taxon>
        <taxon>Oscillatoriophycideae</taxon>
        <taxon>Aerosakkonematales</taxon>
        <taxon>Aerosakkonemataceae</taxon>
        <taxon>Aerosakkonema</taxon>
    </lineage>
</organism>
<dbReference type="SUPFAM" id="SSF49742">
    <property type="entry name" value="PHM/PNGase F"/>
    <property type="match status" value="2"/>
</dbReference>
<dbReference type="EMBL" id="JACJPW010000129">
    <property type="protein sequence ID" value="MBD2185567.1"/>
    <property type="molecule type" value="Genomic_DNA"/>
</dbReference>
<proteinExistence type="predicted"/>
<reference evidence="2" key="2">
    <citation type="submission" date="2020-08" db="EMBL/GenBank/DDBJ databases">
        <authorList>
            <person name="Chen M."/>
            <person name="Teng W."/>
            <person name="Zhao L."/>
            <person name="Hu C."/>
            <person name="Zhou Y."/>
            <person name="Han B."/>
            <person name="Song L."/>
            <person name="Shu W."/>
        </authorList>
    </citation>
    <scope>NUCLEOTIDE SEQUENCE</scope>
    <source>
        <strain evidence="2">FACHB-1375</strain>
    </source>
</reference>
<dbReference type="GO" id="GO:0016715">
    <property type="term" value="F:oxidoreductase activity, acting on paired donors, with incorporation or reduction of molecular oxygen, reduced ascorbate as one donor, and incorporation of one atom of oxygen"/>
    <property type="evidence" value="ECO:0007669"/>
    <property type="project" value="InterPro"/>
</dbReference>
<dbReference type="InterPro" id="IPR014784">
    <property type="entry name" value="Cu2_ascorb_mOase-like_C"/>
</dbReference>
<evidence type="ECO:0000313" key="2">
    <source>
        <dbReference type="EMBL" id="MBD2185567.1"/>
    </source>
</evidence>
<accession>A0A926VKH3</accession>
<sequence length="414" mass="46691">NKNCATCHRPGQIAPFSLLTYQDAATHAMEIAWATASRYMPPWKAAPGYGEFKNPRQLNEQEIALIQQWFSEGTPEGNPADLPPTPQFPDGDWQLGLPDLILKMPQPYKVKAIESDRYQCFVLPLNLPNDLYVRAIDVKPGNSKAVHHAVLFQTASNEAAKLDAIDPDVGYQCFDAPKSHEGGHGLYTWTPGMSPEYLPNGVARVIPKGSDLILENHYPAAVNEMTDRSSVAIYLAKKKPQKLAVELPFAQYNVDIPPGEKRHKITLTTTIPVDLQIIDVMPHMHFLGREMKVKATLPDGTVKPMIWIKDWDFNWQMEYQYKEPLNLPKGTNLQMIAYYDNSSDNPHNPNYPPQRVTWGMNTTDEMFDLMVTIAVEDDPEKLRQIDKFYSTLISGYEGAVQSEKNSHPKLPSAM</sequence>
<name>A0A926VKH3_9CYAN</name>
<evidence type="ECO:0000256" key="1">
    <source>
        <dbReference type="ARBA" id="ARBA00023157"/>
    </source>
</evidence>
<comment type="caution">
    <text evidence="2">The sequence shown here is derived from an EMBL/GenBank/DDBJ whole genome shotgun (WGS) entry which is preliminary data.</text>
</comment>
<dbReference type="Gene3D" id="2.60.120.230">
    <property type="match status" value="1"/>
</dbReference>